<organism evidence="2">
    <name type="scientific">marine metagenome</name>
    <dbReference type="NCBI Taxonomy" id="408172"/>
    <lineage>
        <taxon>unclassified sequences</taxon>
        <taxon>metagenomes</taxon>
        <taxon>ecological metagenomes</taxon>
    </lineage>
</organism>
<accession>A0A382X7N0</accession>
<dbReference type="Gene3D" id="3.40.50.10140">
    <property type="entry name" value="Toll/interleukin-1 receptor homology (TIR) domain"/>
    <property type="match status" value="1"/>
</dbReference>
<dbReference type="InterPro" id="IPR035897">
    <property type="entry name" value="Toll_tir_struct_dom_sf"/>
</dbReference>
<feature type="non-terminal residue" evidence="2">
    <location>
        <position position="175"/>
    </location>
</feature>
<name>A0A382X7N0_9ZZZZ</name>
<proteinExistence type="predicted"/>
<dbReference type="Pfam" id="PF13676">
    <property type="entry name" value="TIR_2"/>
    <property type="match status" value="1"/>
</dbReference>
<evidence type="ECO:0000259" key="1">
    <source>
        <dbReference type="Pfam" id="PF13676"/>
    </source>
</evidence>
<sequence>VADRLHEKLEGHFGAGNVFFDVDSIPVGRNFVEYLDEYVSQCDVLLAVIGSRWLDAKDKNGALRLHDENDFVRIEIASALGRGITVIPVLVEGGTVPPTDALPPQIGQLSLMNAAHVRPGRDFRRDIDDLIKALEPIERPLQIHVDCDGQQSGPYSLEDMNRYLADGTLRETDFV</sequence>
<dbReference type="AlphaFoldDB" id="A0A382X7N0"/>
<evidence type="ECO:0000313" key="2">
    <source>
        <dbReference type="EMBL" id="SVD66595.1"/>
    </source>
</evidence>
<feature type="domain" description="TIR" evidence="1">
    <location>
        <begin position="2"/>
        <end position="100"/>
    </location>
</feature>
<feature type="non-terminal residue" evidence="2">
    <location>
        <position position="1"/>
    </location>
</feature>
<dbReference type="EMBL" id="UINC01165288">
    <property type="protein sequence ID" value="SVD66595.1"/>
    <property type="molecule type" value="Genomic_DNA"/>
</dbReference>
<protein>
    <recommendedName>
        <fullName evidence="1">TIR domain-containing protein</fullName>
    </recommendedName>
</protein>
<reference evidence="2" key="1">
    <citation type="submission" date="2018-05" db="EMBL/GenBank/DDBJ databases">
        <authorList>
            <person name="Lanie J.A."/>
            <person name="Ng W.-L."/>
            <person name="Kazmierczak K.M."/>
            <person name="Andrzejewski T.M."/>
            <person name="Davidsen T.M."/>
            <person name="Wayne K.J."/>
            <person name="Tettelin H."/>
            <person name="Glass J.I."/>
            <person name="Rusch D."/>
            <person name="Podicherti R."/>
            <person name="Tsui H.-C.T."/>
            <person name="Winkler M.E."/>
        </authorList>
    </citation>
    <scope>NUCLEOTIDE SEQUENCE</scope>
</reference>
<gene>
    <name evidence="2" type="ORF">METZ01_LOCUS419449</name>
</gene>
<dbReference type="InterPro" id="IPR000157">
    <property type="entry name" value="TIR_dom"/>
</dbReference>
<dbReference type="GO" id="GO:0007165">
    <property type="term" value="P:signal transduction"/>
    <property type="evidence" value="ECO:0007669"/>
    <property type="project" value="InterPro"/>
</dbReference>
<dbReference type="SUPFAM" id="SSF52200">
    <property type="entry name" value="Toll/Interleukin receptor TIR domain"/>
    <property type="match status" value="1"/>
</dbReference>